<name>A0ABY4EA74_VITST</name>
<dbReference type="RefSeq" id="WP_019958001.1">
    <property type="nucleotide sequence ID" value="NZ_CP091512.1"/>
</dbReference>
<feature type="domain" description="FAD dependent oxidoreductase" evidence="2">
    <location>
        <begin position="29"/>
        <end position="382"/>
    </location>
</feature>
<keyword evidence="1" id="KW-0560">Oxidoreductase</keyword>
<dbReference type="EMBL" id="CP091512">
    <property type="protein sequence ID" value="UOO92651.1"/>
    <property type="molecule type" value="Genomic_DNA"/>
</dbReference>
<evidence type="ECO:0000259" key="2">
    <source>
        <dbReference type="Pfam" id="PF01266"/>
    </source>
</evidence>
<proteinExistence type="predicted"/>
<dbReference type="Proteomes" id="UP000832034">
    <property type="component" value="Chromosome"/>
</dbReference>
<dbReference type="InterPro" id="IPR036188">
    <property type="entry name" value="FAD/NAD-bd_sf"/>
</dbReference>
<evidence type="ECO:0000256" key="1">
    <source>
        <dbReference type="ARBA" id="ARBA00023002"/>
    </source>
</evidence>
<dbReference type="InterPro" id="IPR006076">
    <property type="entry name" value="FAD-dep_OxRdtase"/>
</dbReference>
<evidence type="ECO:0000313" key="4">
    <source>
        <dbReference type="Proteomes" id="UP000832034"/>
    </source>
</evidence>
<dbReference type="Gene3D" id="3.50.50.60">
    <property type="entry name" value="FAD/NAD(P)-binding domain"/>
    <property type="match status" value="1"/>
</dbReference>
<dbReference type="Gene3D" id="3.30.9.10">
    <property type="entry name" value="D-Amino Acid Oxidase, subunit A, domain 2"/>
    <property type="match status" value="1"/>
</dbReference>
<evidence type="ECO:0000313" key="3">
    <source>
        <dbReference type="EMBL" id="UOO92651.1"/>
    </source>
</evidence>
<dbReference type="Pfam" id="PF01266">
    <property type="entry name" value="DAO"/>
    <property type="match status" value="1"/>
</dbReference>
<dbReference type="PANTHER" id="PTHR13847:SF275">
    <property type="entry name" value="GAMMA-GLUTAMYLPUTRESCINE OXIDOREDUCTASE"/>
    <property type="match status" value="1"/>
</dbReference>
<sequence>MDLKHKCLWPDLVDHIPTYAALKEDVRTDVCVIGAGFTGLNAAIRLRELGKDVRVLEATHLAYGGSGRNVGLVNAGSWIKPDEFEKILGEKAGQKFNKAFGEVPYLVFEMIEKYQLDAQHTHTGTLHMAHNAKGSADIADRYHQWTRRGANMRLLTGAECQEYCGTDKIPSALLDLRCGTVNPFAYAKSLSEAAHKLGAHLHEHTKVVKIERQGSQWLVQTSNGHSVLADKIIIASNAYTEGDWTNITSALYPGYYYQVASKPLTGAAADSILPHKQGSWDTRTVLSSIRRDKDGRLILGSLGRGDNKPEWFLKKWADRVQQFYYPQLGKNVEWEYVWSGRIGFTDDHIPRLFEPELGVVAATGYNGRGVTTGTLMGRLMAEYVIEGNPDILPLPFKGVSECECKNSNLKSLFYETSFSAYHLGQCLNLVN</sequence>
<reference evidence="3" key="2">
    <citation type="journal article" date="2022" name="Res Sq">
        <title>Evolution of multicellular longitudinally dividing oral cavity symbionts (Neisseriaceae).</title>
        <authorList>
            <person name="Nyongesa S."/>
            <person name="Weber P."/>
            <person name="Bernet E."/>
            <person name="Pullido F."/>
            <person name="Nieckarz M."/>
            <person name="Delaby M."/>
            <person name="Nieves C."/>
            <person name="Viehboeck T."/>
            <person name="Krause N."/>
            <person name="Rivera-Millot A."/>
            <person name="Nakamura A."/>
            <person name="Vischer N."/>
            <person name="VanNieuwenhze M."/>
            <person name="Brun Y."/>
            <person name="Cava F."/>
            <person name="Bulgheresi S."/>
            <person name="Veyrier F."/>
        </authorList>
    </citation>
    <scope>NUCLEOTIDE SEQUENCE</scope>
    <source>
        <strain evidence="3">SAG 1488-6</strain>
    </source>
</reference>
<reference evidence="3" key="1">
    <citation type="submission" date="2021-12" db="EMBL/GenBank/DDBJ databases">
        <authorList>
            <person name="Veyrier F.J."/>
        </authorList>
    </citation>
    <scope>NUCLEOTIDE SEQUENCE</scope>
    <source>
        <strain evidence="3">SAG 1488-6</strain>
    </source>
</reference>
<organism evidence="3 4">
    <name type="scientific">Vitreoscilla stercoraria</name>
    <dbReference type="NCBI Taxonomy" id="61"/>
    <lineage>
        <taxon>Bacteria</taxon>
        <taxon>Pseudomonadati</taxon>
        <taxon>Pseudomonadota</taxon>
        <taxon>Betaproteobacteria</taxon>
        <taxon>Neisseriales</taxon>
        <taxon>Neisseriaceae</taxon>
        <taxon>Vitreoscilla</taxon>
    </lineage>
</organism>
<keyword evidence="4" id="KW-1185">Reference proteome</keyword>
<dbReference type="SUPFAM" id="SSF51905">
    <property type="entry name" value="FAD/NAD(P)-binding domain"/>
    <property type="match status" value="1"/>
</dbReference>
<dbReference type="PANTHER" id="PTHR13847">
    <property type="entry name" value="SARCOSINE DEHYDROGENASE-RELATED"/>
    <property type="match status" value="1"/>
</dbReference>
<gene>
    <name evidence="3" type="ORF">LVJ81_00965</name>
</gene>
<accession>A0ABY4EA74</accession>
<protein>
    <submittedName>
        <fullName evidence="3">FAD-binding oxidoreductase</fullName>
    </submittedName>
</protein>